<proteinExistence type="predicted"/>
<accession>A0ABS2IZZ1</accession>
<dbReference type="InterPro" id="IPR010982">
    <property type="entry name" value="Lambda_DNA-bd_dom_sf"/>
</dbReference>
<sequence length="395" mass="42623">MPRRSIPDDPSIGDRIRARRELRGWSVRYAASRAGISHTSWSRIERGLQRTDRYMVVDLAAALECSVVDLTGQAYTPADRQLDAARIDAERVWRIMMDTPLTRRSAATATLEQVRGEAALVRGLYGRCDYAGALRRLVDLVPAIHALVDRRAALSEMVPVYGVAMGSLLNVSYPAHAWLAAERCAEAAGLLDDGVAVGVAAANRARVSAYSGAYGPARAWCDAAAADLAASAADGALDVLGFLHLARAHHLAGLRDRVGAEDHLAEAARIAAYTGETESWDLVWGPRNVALWTMAFQLDTGRPELAMRTAVGVELAGLPAVRQVYFWLDMSRAAEGTGRDRDAVRMLLAAERIGPQHARSSVAARETARSLLRKGATSPELRGLCERMSLTMGGA</sequence>
<comment type="caution">
    <text evidence="2">The sequence shown here is derived from an EMBL/GenBank/DDBJ whole genome shotgun (WGS) entry which is preliminary data.</text>
</comment>
<organism evidence="2 3">
    <name type="scientific">Micromonospora humida</name>
    <dbReference type="NCBI Taxonomy" id="2809018"/>
    <lineage>
        <taxon>Bacteria</taxon>
        <taxon>Bacillati</taxon>
        <taxon>Actinomycetota</taxon>
        <taxon>Actinomycetes</taxon>
        <taxon>Micromonosporales</taxon>
        <taxon>Micromonosporaceae</taxon>
        <taxon>Micromonospora</taxon>
    </lineage>
</organism>
<dbReference type="SMART" id="SM00530">
    <property type="entry name" value="HTH_XRE"/>
    <property type="match status" value="1"/>
</dbReference>
<dbReference type="Proteomes" id="UP001518872">
    <property type="component" value="Unassembled WGS sequence"/>
</dbReference>
<dbReference type="Gene3D" id="1.10.260.40">
    <property type="entry name" value="lambda repressor-like DNA-binding domains"/>
    <property type="match status" value="1"/>
</dbReference>
<evidence type="ECO:0000313" key="3">
    <source>
        <dbReference type="Proteomes" id="UP001518872"/>
    </source>
</evidence>
<dbReference type="InterPro" id="IPR001387">
    <property type="entry name" value="Cro/C1-type_HTH"/>
</dbReference>
<reference evidence="2 3" key="1">
    <citation type="submission" date="2021-02" db="EMBL/GenBank/DDBJ databases">
        <authorList>
            <person name="Ra J.-S."/>
        </authorList>
    </citation>
    <scope>NUCLEOTIDE SEQUENCE [LARGE SCALE GENOMIC DNA]</scope>
    <source>
        <strain evidence="2 3">MMS20-R1-14</strain>
    </source>
</reference>
<gene>
    <name evidence="2" type="ORF">JQX11_26605</name>
</gene>
<evidence type="ECO:0000259" key="1">
    <source>
        <dbReference type="PROSITE" id="PS50943"/>
    </source>
</evidence>
<evidence type="ECO:0000313" key="2">
    <source>
        <dbReference type="EMBL" id="MBM7079890.1"/>
    </source>
</evidence>
<dbReference type="CDD" id="cd00093">
    <property type="entry name" value="HTH_XRE"/>
    <property type="match status" value="1"/>
</dbReference>
<dbReference type="SUPFAM" id="SSF47413">
    <property type="entry name" value="lambda repressor-like DNA-binding domains"/>
    <property type="match status" value="1"/>
</dbReference>
<protein>
    <submittedName>
        <fullName evidence="2">Helix-turn-helix transcriptional regulator</fullName>
    </submittedName>
</protein>
<dbReference type="EMBL" id="JAFEUC010000015">
    <property type="protein sequence ID" value="MBM7079890.1"/>
    <property type="molecule type" value="Genomic_DNA"/>
</dbReference>
<keyword evidence="3" id="KW-1185">Reference proteome</keyword>
<dbReference type="PROSITE" id="PS50943">
    <property type="entry name" value="HTH_CROC1"/>
    <property type="match status" value="1"/>
</dbReference>
<feature type="domain" description="HTH cro/C1-type" evidence="1">
    <location>
        <begin position="16"/>
        <end position="70"/>
    </location>
</feature>
<name>A0ABS2IZZ1_9ACTN</name>
<dbReference type="Pfam" id="PF13560">
    <property type="entry name" value="HTH_31"/>
    <property type="match status" value="1"/>
</dbReference>